<dbReference type="GeneID" id="19976992"/>
<evidence type="ECO:0000256" key="5">
    <source>
        <dbReference type="ARBA" id="ARBA00023136"/>
    </source>
</evidence>
<dbReference type="PANTHER" id="PTHR43791:SF38">
    <property type="entry name" value="MAJOR FACILITATOR SUPERFAMILY (MFS) PROFILE DOMAIN-CONTAINING PROTEIN"/>
    <property type="match status" value="1"/>
</dbReference>
<feature type="transmembrane region" description="Helical" evidence="6">
    <location>
        <begin position="317"/>
        <end position="335"/>
    </location>
</feature>
<evidence type="ECO:0000256" key="3">
    <source>
        <dbReference type="ARBA" id="ARBA00022692"/>
    </source>
</evidence>
<keyword evidence="2" id="KW-0813">Transport</keyword>
<dbReference type="PANTHER" id="PTHR43791">
    <property type="entry name" value="PERMEASE-RELATED"/>
    <property type="match status" value="1"/>
</dbReference>
<evidence type="ECO:0000256" key="6">
    <source>
        <dbReference type="SAM" id="Phobius"/>
    </source>
</evidence>
<dbReference type="InterPro" id="IPR020846">
    <property type="entry name" value="MFS_dom"/>
</dbReference>
<name>W2S9R4_CYPE1</name>
<dbReference type="Gene3D" id="1.20.1250.20">
    <property type="entry name" value="MFS general substrate transporter like domains"/>
    <property type="match status" value="2"/>
</dbReference>
<dbReference type="InParanoid" id="W2S9R4"/>
<protein>
    <recommendedName>
        <fullName evidence="7">Major facilitator superfamily (MFS) profile domain-containing protein</fullName>
    </recommendedName>
</protein>
<feature type="transmembrane region" description="Helical" evidence="6">
    <location>
        <begin position="181"/>
        <end position="203"/>
    </location>
</feature>
<dbReference type="InterPro" id="IPR036259">
    <property type="entry name" value="MFS_trans_sf"/>
</dbReference>
<feature type="domain" description="Major facilitator superfamily (MFS) profile" evidence="7">
    <location>
        <begin position="50"/>
        <end position="467"/>
    </location>
</feature>
<keyword evidence="3 6" id="KW-0812">Transmembrane</keyword>
<feature type="transmembrane region" description="Helical" evidence="6">
    <location>
        <begin position="406"/>
        <end position="429"/>
    </location>
</feature>
<sequence>MSLDDKAVFQHRDHELGLCDGSKHVDTAGAEYVEGTVEEKKLVTKIDYHLIPILWAMYVFNYLDRTNIGNAKVGGMETDLDLSSSDYSLIVSIFFVAYLLFEPPAVMVLARTKPSIFLPTIMIAWGAVSVAVKGIHGLGGMIAFRIVLGFLEAGFFPGVMLVLSCWYKASHSAPSELSKRIAIFYTGTILAGAFGGLLAGGIIDGMDNIGGVRGWKWLFIIEGLGTVVVGVIAYFLLPDYPTNTKWLSADERRLATTRLAIREDLDDKMPFKKAVSLSIRDPKMWLFMLSLNTILAAGTVSYFFPTLMGALGYSGRMVQFMTVPIYTVTLVFNLAMGFSADFTGKKAYHVVGCCVFAIVSFIICAAATQFPVRYAFICFGFAGVQCCVPLLISWEVTMFPGRERRAVSVPVINGFGNLASVYGSFIWPSQDAPRYIVGFAVMTTFMFVAGSIALLIKLVWDDKGLGRIDYKAQEQESESK</sequence>
<proteinExistence type="predicted"/>
<feature type="transmembrane region" description="Helical" evidence="6">
    <location>
        <begin position="435"/>
        <end position="460"/>
    </location>
</feature>
<keyword evidence="5 6" id="KW-0472">Membrane</keyword>
<evidence type="ECO:0000256" key="1">
    <source>
        <dbReference type="ARBA" id="ARBA00004141"/>
    </source>
</evidence>
<comment type="subcellular location">
    <subcellularLocation>
        <location evidence="1">Membrane</location>
        <topology evidence="1">Multi-pass membrane protein</topology>
    </subcellularLocation>
</comment>
<dbReference type="eggNOG" id="KOG2533">
    <property type="taxonomic scope" value="Eukaryota"/>
</dbReference>
<dbReference type="FunFam" id="1.20.1250.20:FF:000057">
    <property type="entry name" value="MFS general substrate transporter"/>
    <property type="match status" value="1"/>
</dbReference>
<dbReference type="InterPro" id="IPR011701">
    <property type="entry name" value="MFS"/>
</dbReference>
<dbReference type="GO" id="GO:0016020">
    <property type="term" value="C:membrane"/>
    <property type="evidence" value="ECO:0007669"/>
    <property type="project" value="UniProtKB-SubCell"/>
</dbReference>
<evidence type="ECO:0000256" key="2">
    <source>
        <dbReference type="ARBA" id="ARBA00022448"/>
    </source>
</evidence>
<dbReference type="EMBL" id="KB822713">
    <property type="protein sequence ID" value="ETN44778.1"/>
    <property type="molecule type" value="Genomic_DNA"/>
</dbReference>
<dbReference type="AlphaFoldDB" id="W2S9R4"/>
<dbReference type="SUPFAM" id="SSF103473">
    <property type="entry name" value="MFS general substrate transporter"/>
    <property type="match status" value="1"/>
</dbReference>
<feature type="transmembrane region" description="Helical" evidence="6">
    <location>
        <begin position="142"/>
        <end position="169"/>
    </location>
</feature>
<feature type="transmembrane region" description="Helical" evidence="6">
    <location>
        <begin position="347"/>
        <end position="368"/>
    </location>
</feature>
<feature type="transmembrane region" description="Helical" evidence="6">
    <location>
        <begin position="374"/>
        <end position="394"/>
    </location>
</feature>
<dbReference type="HOGENOM" id="CLU_001265_0_6_1"/>
<feature type="transmembrane region" description="Helical" evidence="6">
    <location>
        <begin position="285"/>
        <end position="305"/>
    </location>
</feature>
<dbReference type="PROSITE" id="PS50850">
    <property type="entry name" value="MFS"/>
    <property type="match status" value="1"/>
</dbReference>
<dbReference type="Proteomes" id="UP000030752">
    <property type="component" value="Unassembled WGS sequence"/>
</dbReference>
<dbReference type="GO" id="GO:0022857">
    <property type="term" value="F:transmembrane transporter activity"/>
    <property type="evidence" value="ECO:0007669"/>
    <property type="project" value="InterPro"/>
</dbReference>
<gene>
    <name evidence="8" type="ORF">HMPREF1541_09653</name>
</gene>
<dbReference type="RefSeq" id="XP_008712548.1">
    <property type="nucleotide sequence ID" value="XM_008714326.1"/>
</dbReference>
<reference evidence="8 9" key="1">
    <citation type="submission" date="2013-03" db="EMBL/GenBank/DDBJ databases">
        <title>The Genome Sequence of Phialophora europaea CBS 101466.</title>
        <authorList>
            <consortium name="The Broad Institute Genomics Platform"/>
            <person name="Cuomo C."/>
            <person name="de Hoog S."/>
            <person name="Gorbushina A."/>
            <person name="Walker B."/>
            <person name="Young S.K."/>
            <person name="Zeng Q."/>
            <person name="Gargeya S."/>
            <person name="Fitzgerald M."/>
            <person name="Haas B."/>
            <person name="Abouelleil A."/>
            <person name="Allen A.W."/>
            <person name="Alvarado L."/>
            <person name="Arachchi H.M."/>
            <person name="Berlin A.M."/>
            <person name="Chapman S.B."/>
            <person name="Gainer-Dewar J."/>
            <person name="Goldberg J."/>
            <person name="Griggs A."/>
            <person name="Gujja S."/>
            <person name="Hansen M."/>
            <person name="Howarth C."/>
            <person name="Imamovic A."/>
            <person name="Ireland A."/>
            <person name="Larimer J."/>
            <person name="McCowan C."/>
            <person name="Murphy C."/>
            <person name="Pearson M."/>
            <person name="Poon T.W."/>
            <person name="Priest M."/>
            <person name="Roberts A."/>
            <person name="Saif S."/>
            <person name="Shea T."/>
            <person name="Sisk P."/>
            <person name="Sykes S."/>
            <person name="Wortman J."/>
            <person name="Nusbaum C."/>
            <person name="Birren B."/>
        </authorList>
    </citation>
    <scope>NUCLEOTIDE SEQUENCE [LARGE SCALE GENOMIC DNA]</scope>
    <source>
        <strain evidence="8 9">CBS 101466</strain>
    </source>
</reference>
<feature type="transmembrane region" description="Helical" evidence="6">
    <location>
        <begin position="116"/>
        <end position="136"/>
    </location>
</feature>
<keyword evidence="9" id="KW-1185">Reference proteome</keyword>
<organism evidence="8 9">
    <name type="scientific">Cyphellophora europaea (strain CBS 101466)</name>
    <name type="common">Phialophora europaea</name>
    <dbReference type="NCBI Taxonomy" id="1220924"/>
    <lineage>
        <taxon>Eukaryota</taxon>
        <taxon>Fungi</taxon>
        <taxon>Dikarya</taxon>
        <taxon>Ascomycota</taxon>
        <taxon>Pezizomycotina</taxon>
        <taxon>Eurotiomycetes</taxon>
        <taxon>Chaetothyriomycetidae</taxon>
        <taxon>Chaetothyriales</taxon>
        <taxon>Cyphellophoraceae</taxon>
        <taxon>Cyphellophora</taxon>
    </lineage>
</organism>
<dbReference type="Pfam" id="PF07690">
    <property type="entry name" value="MFS_1"/>
    <property type="match status" value="1"/>
</dbReference>
<evidence type="ECO:0000313" key="8">
    <source>
        <dbReference type="EMBL" id="ETN44778.1"/>
    </source>
</evidence>
<evidence type="ECO:0000313" key="9">
    <source>
        <dbReference type="Proteomes" id="UP000030752"/>
    </source>
</evidence>
<evidence type="ECO:0000256" key="4">
    <source>
        <dbReference type="ARBA" id="ARBA00022989"/>
    </source>
</evidence>
<feature type="transmembrane region" description="Helical" evidence="6">
    <location>
        <begin position="215"/>
        <end position="237"/>
    </location>
</feature>
<accession>W2S9R4</accession>
<feature type="transmembrane region" description="Helical" evidence="6">
    <location>
        <begin position="87"/>
        <end position="109"/>
    </location>
</feature>
<dbReference type="OrthoDB" id="2985014at2759"/>
<keyword evidence="4 6" id="KW-1133">Transmembrane helix</keyword>
<evidence type="ECO:0000259" key="7">
    <source>
        <dbReference type="PROSITE" id="PS50850"/>
    </source>
</evidence>
<dbReference type="VEuPathDB" id="FungiDB:HMPREF1541_09653"/>